<accession>A0A6G8AN70</accession>
<protein>
    <submittedName>
        <fullName evidence="2">HD domain-containing protein</fullName>
    </submittedName>
</protein>
<organism evidence="2 3">
    <name type="scientific">Vagococcus coleopterorum</name>
    <dbReference type="NCBI Taxonomy" id="2714946"/>
    <lineage>
        <taxon>Bacteria</taxon>
        <taxon>Bacillati</taxon>
        <taxon>Bacillota</taxon>
        <taxon>Bacilli</taxon>
        <taxon>Lactobacillales</taxon>
        <taxon>Enterococcaceae</taxon>
        <taxon>Vagococcus</taxon>
    </lineage>
</organism>
<dbReference type="AlphaFoldDB" id="A0A6G8AN70"/>
<dbReference type="CDD" id="cd00077">
    <property type="entry name" value="HDc"/>
    <property type="match status" value="1"/>
</dbReference>
<keyword evidence="3" id="KW-1185">Reference proteome</keyword>
<evidence type="ECO:0000259" key="1">
    <source>
        <dbReference type="Pfam" id="PF01966"/>
    </source>
</evidence>
<dbReference type="InterPro" id="IPR006674">
    <property type="entry name" value="HD_domain"/>
</dbReference>
<dbReference type="Proteomes" id="UP000500890">
    <property type="component" value="Chromosome"/>
</dbReference>
<reference evidence="2 3" key="1">
    <citation type="submission" date="2020-03" db="EMBL/GenBank/DDBJ databases">
        <title>Vagococcus sp. nov., isolated from beetles.</title>
        <authorList>
            <person name="Hyun D.-W."/>
            <person name="Bae J.-W."/>
        </authorList>
    </citation>
    <scope>NUCLEOTIDE SEQUENCE [LARGE SCALE GENOMIC DNA]</scope>
    <source>
        <strain evidence="2 3">HDW17A</strain>
    </source>
</reference>
<evidence type="ECO:0000313" key="2">
    <source>
        <dbReference type="EMBL" id="QIL46446.1"/>
    </source>
</evidence>
<proteinExistence type="predicted"/>
<gene>
    <name evidence="2" type="ORF">G7081_04860</name>
</gene>
<dbReference type="Gene3D" id="1.10.3210.10">
    <property type="entry name" value="Hypothetical protein af1432"/>
    <property type="match status" value="1"/>
</dbReference>
<feature type="domain" description="HD" evidence="1">
    <location>
        <begin position="38"/>
        <end position="116"/>
    </location>
</feature>
<dbReference type="EMBL" id="CP049886">
    <property type="protein sequence ID" value="QIL46446.1"/>
    <property type="molecule type" value="Genomic_DNA"/>
</dbReference>
<dbReference type="SUPFAM" id="SSF109604">
    <property type="entry name" value="HD-domain/PDEase-like"/>
    <property type="match status" value="1"/>
</dbReference>
<dbReference type="KEGG" id="vah:G7081_04860"/>
<sequence>MKKDWKKDQEYVALVEDLLATDEVQSLAEFTQHHYSTRLDHSIAVSYRSYLLAKRLGGDVRSTARAGLLHDLFYYDWRTEEYTGGTHAYVHPRVALENAEKLTELNKRERDIIVKHMWLATIAPPRYKESYIVTMVDKYCAINEVIVPACRNAKQRMTSLFNLAS</sequence>
<dbReference type="RefSeq" id="WP_166007835.1">
    <property type="nucleotide sequence ID" value="NZ_CP049886.1"/>
</dbReference>
<name>A0A6G8AN70_9ENTE</name>
<dbReference type="Pfam" id="PF01966">
    <property type="entry name" value="HD"/>
    <property type="match status" value="1"/>
</dbReference>
<dbReference type="InterPro" id="IPR003607">
    <property type="entry name" value="HD/PDEase_dom"/>
</dbReference>
<evidence type="ECO:0000313" key="3">
    <source>
        <dbReference type="Proteomes" id="UP000500890"/>
    </source>
</evidence>